<comment type="caution">
    <text evidence="3">The sequence shown here is derived from an EMBL/GenBank/DDBJ whole genome shotgun (WGS) entry which is preliminary data.</text>
</comment>
<dbReference type="EMBL" id="DWZH01000077">
    <property type="protein sequence ID" value="HJB10803.1"/>
    <property type="molecule type" value="Genomic_DNA"/>
</dbReference>
<dbReference type="GO" id="GO:0032259">
    <property type="term" value="P:methylation"/>
    <property type="evidence" value="ECO:0007669"/>
    <property type="project" value="UniProtKB-KW"/>
</dbReference>
<dbReference type="InterPro" id="IPR029063">
    <property type="entry name" value="SAM-dependent_MTases_sf"/>
</dbReference>
<evidence type="ECO:0000256" key="1">
    <source>
        <dbReference type="ARBA" id="ARBA00022679"/>
    </source>
</evidence>
<dbReference type="PANTHER" id="PTHR43861:SF3">
    <property type="entry name" value="PUTATIVE (AFU_ORTHOLOGUE AFUA_2G14390)-RELATED"/>
    <property type="match status" value="1"/>
</dbReference>
<feature type="non-terminal residue" evidence="3">
    <location>
        <position position="1"/>
    </location>
</feature>
<protein>
    <submittedName>
        <fullName evidence="3">Class I SAM-dependent methyltransferase</fullName>
    </submittedName>
</protein>
<dbReference type="PANTHER" id="PTHR43861">
    <property type="entry name" value="TRANS-ACONITATE 2-METHYLTRANSFERASE-RELATED"/>
    <property type="match status" value="1"/>
</dbReference>
<reference evidence="3" key="2">
    <citation type="submission" date="2021-04" db="EMBL/GenBank/DDBJ databases">
        <authorList>
            <person name="Gilroy R."/>
        </authorList>
    </citation>
    <scope>NUCLEOTIDE SEQUENCE</scope>
    <source>
        <strain evidence="3">ChiHjej13B12-24818</strain>
    </source>
</reference>
<proteinExistence type="predicted"/>
<feature type="domain" description="Methyltransferase" evidence="2">
    <location>
        <begin position="19"/>
        <end position="112"/>
    </location>
</feature>
<dbReference type="Proteomes" id="UP000823823">
    <property type="component" value="Unassembled WGS sequence"/>
</dbReference>
<dbReference type="InterPro" id="IPR041698">
    <property type="entry name" value="Methyltransf_25"/>
</dbReference>
<evidence type="ECO:0000313" key="4">
    <source>
        <dbReference type="Proteomes" id="UP000823823"/>
    </source>
</evidence>
<keyword evidence="1" id="KW-0808">Transferase</keyword>
<sequence>KANATMTSIVGEFPPGRAIDLGCGEGGDVLWLAEQGWQAHGLDISTVAIDRARSEAVARGLERATFTAADLSTWRPEPDSVELVTAAFFQSHVALDRIEILRRAATAIRPGGHLVVISHAQPPSWSSAHQHEGPQLVSARDDAAELALPSDAWVVEAADERSRPAVGHDGEPSELIDAVLVLRRR</sequence>
<dbReference type="AlphaFoldDB" id="A0A9D2LE34"/>
<gene>
    <name evidence="3" type="ORF">H9786_09810</name>
</gene>
<evidence type="ECO:0000259" key="2">
    <source>
        <dbReference type="Pfam" id="PF13649"/>
    </source>
</evidence>
<keyword evidence="3" id="KW-0489">Methyltransferase</keyword>
<dbReference type="SUPFAM" id="SSF53335">
    <property type="entry name" value="S-adenosyl-L-methionine-dependent methyltransferases"/>
    <property type="match status" value="1"/>
</dbReference>
<evidence type="ECO:0000313" key="3">
    <source>
        <dbReference type="EMBL" id="HJB10803.1"/>
    </source>
</evidence>
<dbReference type="Gene3D" id="3.40.50.150">
    <property type="entry name" value="Vaccinia Virus protein VP39"/>
    <property type="match status" value="1"/>
</dbReference>
<dbReference type="CDD" id="cd02440">
    <property type="entry name" value="AdoMet_MTases"/>
    <property type="match status" value="1"/>
</dbReference>
<name>A0A9D2LE34_9MICO</name>
<organism evidence="3 4">
    <name type="scientific">Candidatus Brachybacterium merdavium</name>
    <dbReference type="NCBI Taxonomy" id="2838513"/>
    <lineage>
        <taxon>Bacteria</taxon>
        <taxon>Bacillati</taxon>
        <taxon>Actinomycetota</taxon>
        <taxon>Actinomycetes</taxon>
        <taxon>Micrococcales</taxon>
        <taxon>Dermabacteraceae</taxon>
        <taxon>Brachybacterium</taxon>
    </lineage>
</organism>
<accession>A0A9D2LE34</accession>
<reference evidence="3" key="1">
    <citation type="journal article" date="2021" name="PeerJ">
        <title>Extensive microbial diversity within the chicken gut microbiome revealed by metagenomics and culture.</title>
        <authorList>
            <person name="Gilroy R."/>
            <person name="Ravi A."/>
            <person name="Getino M."/>
            <person name="Pursley I."/>
            <person name="Horton D.L."/>
            <person name="Alikhan N.F."/>
            <person name="Baker D."/>
            <person name="Gharbi K."/>
            <person name="Hall N."/>
            <person name="Watson M."/>
            <person name="Adriaenssens E.M."/>
            <person name="Foster-Nyarko E."/>
            <person name="Jarju S."/>
            <person name="Secka A."/>
            <person name="Antonio M."/>
            <person name="Oren A."/>
            <person name="Chaudhuri R.R."/>
            <person name="La Ragione R."/>
            <person name="Hildebrand F."/>
            <person name="Pallen M.J."/>
        </authorList>
    </citation>
    <scope>NUCLEOTIDE SEQUENCE</scope>
    <source>
        <strain evidence="3">ChiHjej13B12-24818</strain>
    </source>
</reference>
<dbReference type="GO" id="GO:0008168">
    <property type="term" value="F:methyltransferase activity"/>
    <property type="evidence" value="ECO:0007669"/>
    <property type="project" value="UniProtKB-KW"/>
</dbReference>
<dbReference type="Pfam" id="PF13649">
    <property type="entry name" value="Methyltransf_25"/>
    <property type="match status" value="1"/>
</dbReference>